<gene>
    <name evidence="1" type="ORF">DW352_11020</name>
</gene>
<evidence type="ECO:0000313" key="1">
    <source>
        <dbReference type="EMBL" id="AXK83983.1"/>
    </source>
</evidence>
<proteinExistence type="predicted"/>
<organism evidence="1 2">
    <name type="scientific">Pseudolabrys taiwanensis</name>
    <dbReference type="NCBI Taxonomy" id="331696"/>
    <lineage>
        <taxon>Bacteria</taxon>
        <taxon>Pseudomonadati</taxon>
        <taxon>Pseudomonadota</taxon>
        <taxon>Alphaproteobacteria</taxon>
        <taxon>Hyphomicrobiales</taxon>
        <taxon>Xanthobacteraceae</taxon>
        <taxon>Pseudolabrys</taxon>
    </lineage>
</organism>
<evidence type="ECO:0008006" key="3">
    <source>
        <dbReference type="Google" id="ProtNLM"/>
    </source>
</evidence>
<dbReference type="EMBL" id="CP031417">
    <property type="protein sequence ID" value="AXK83983.1"/>
    <property type="molecule type" value="Genomic_DNA"/>
</dbReference>
<protein>
    <recommendedName>
        <fullName evidence="3">Type II toxin-antitoxin system RelE/ParE family toxin</fullName>
    </recommendedName>
</protein>
<reference evidence="1 2" key="1">
    <citation type="submission" date="2018-07" db="EMBL/GenBank/DDBJ databases">
        <authorList>
            <person name="Quirk P.G."/>
            <person name="Krulwich T.A."/>
        </authorList>
    </citation>
    <scope>NUCLEOTIDE SEQUENCE [LARGE SCALE GENOMIC DNA]</scope>
    <source>
        <strain evidence="1 2">CC-BB4</strain>
    </source>
</reference>
<dbReference type="Proteomes" id="UP000254889">
    <property type="component" value="Chromosome"/>
</dbReference>
<sequence length="34" mass="3892">MVIYEIWPASDEIVVLAIMHGAQDRSTYSEQIPE</sequence>
<keyword evidence="2" id="KW-1185">Reference proteome</keyword>
<dbReference type="AlphaFoldDB" id="A0A346A486"/>
<accession>A0A346A486</accession>
<name>A0A346A486_9HYPH</name>
<evidence type="ECO:0000313" key="2">
    <source>
        <dbReference type="Proteomes" id="UP000254889"/>
    </source>
</evidence>
<dbReference type="KEGG" id="ptaw:DW352_11020"/>